<keyword evidence="3" id="KW-0574">Periplasm</keyword>
<keyword evidence="2" id="KW-0732">Signal</keyword>
<dbReference type="Proteomes" id="UP000537130">
    <property type="component" value="Unassembled WGS sequence"/>
</dbReference>
<dbReference type="GO" id="GO:0042597">
    <property type="term" value="C:periplasmic space"/>
    <property type="evidence" value="ECO:0007669"/>
    <property type="project" value="UniProtKB-SubCell"/>
</dbReference>
<dbReference type="InterPro" id="IPR012480">
    <property type="entry name" value="Hepar_II_III_C"/>
</dbReference>
<dbReference type="PANTHER" id="PTHR39210">
    <property type="entry name" value="HEPARIN-SULFATE LYASE"/>
    <property type="match status" value="1"/>
</dbReference>
<organism evidence="7 8">
    <name type="scientific">Litorivivens lipolytica</name>
    <dbReference type="NCBI Taxonomy" id="1524264"/>
    <lineage>
        <taxon>Bacteria</taxon>
        <taxon>Pseudomonadati</taxon>
        <taxon>Pseudomonadota</taxon>
        <taxon>Gammaproteobacteria</taxon>
        <taxon>Litorivivens</taxon>
    </lineage>
</organism>
<name>A0A7W4W6N5_9GAMM</name>
<dbReference type="Gene3D" id="2.70.98.70">
    <property type="match status" value="1"/>
</dbReference>
<dbReference type="EMBL" id="JACHWY010000002">
    <property type="protein sequence ID" value="MBB3047832.1"/>
    <property type="molecule type" value="Genomic_DNA"/>
</dbReference>
<proteinExistence type="predicted"/>
<protein>
    <recommendedName>
        <fullName evidence="9">Heparin-sulfate lyase N-terminal domain-containing protein</fullName>
    </recommendedName>
</protein>
<keyword evidence="4" id="KW-0456">Lyase</keyword>
<gene>
    <name evidence="7" type="ORF">FHR99_002098</name>
</gene>
<accession>A0A7W4W6N5</accession>
<evidence type="ECO:0000313" key="7">
    <source>
        <dbReference type="EMBL" id="MBB3047832.1"/>
    </source>
</evidence>
<dbReference type="Gene3D" id="1.50.10.100">
    <property type="entry name" value="Chondroitin AC/alginate lyase"/>
    <property type="match status" value="1"/>
</dbReference>
<dbReference type="Pfam" id="PF16889">
    <property type="entry name" value="Hepar_II_III_N"/>
    <property type="match status" value="1"/>
</dbReference>
<comment type="subcellular location">
    <subcellularLocation>
        <location evidence="1">Periplasm</location>
    </subcellularLocation>
</comment>
<evidence type="ECO:0000259" key="6">
    <source>
        <dbReference type="Pfam" id="PF16889"/>
    </source>
</evidence>
<evidence type="ECO:0000313" key="8">
    <source>
        <dbReference type="Proteomes" id="UP000537130"/>
    </source>
</evidence>
<evidence type="ECO:0000256" key="3">
    <source>
        <dbReference type="ARBA" id="ARBA00022764"/>
    </source>
</evidence>
<dbReference type="Pfam" id="PF07940">
    <property type="entry name" value="Hepar_II_III_C"/>
    <property type="match status" value="1"/>
</dbReference>
<dbReference type="InterPro" id="IPR031680">
    <property type="entry name" value="Hepar_II_III_N"/>
</dbReference>
<keyword evidence="8" id="KW-1185">Reference proteome</keyword>
<evidence type="ECO:0000256" key="2">
    <source>
        <dbReference type="ARBA" id="ARBA00022729"/>
    </source>
</evidence>
<dbReference type="AlphaFoldDB" id="A0A7W4W6N5"/>
<sequence>MKLQRILKMSHSELAFRSRQRAIIVAERLKQPPCWGLDAAHCSFDSRHCDTILRDVVARVHSGHGNLAKAELQNRLAQSMALRFFTSLKDEQSRSRMVNHLAADLSGHNRELIARANAICRGEFDLLGYAALSFGEPIDWHLDPVAMRKSPLVHWSRIDPLSYEQVGDSKVVWELNRHQWILDLGQAYLVTGDTRYAEQFSELIESWIKANPPCYGINWCSALEASMRIISWCWGLQLFRGAEALTAELFYTMLGLIQRQARYIERNYSRYFSPNTHLTVEALGLFYVGTLLPELEGADRWRSLGRETLLDQLTTQVHPDGGYFEQSTRYQYYTVEIYLHFLILARINQGELPGLVENKLRDMVSFLLQLRRPDGTLPQIGDTDGGCLLPLVRRHSGDYRGLFSTASVLFRNRSFSWAAGELAPEALWLLGDDAQAPRPQPPAPSPLHCFKDSGYAVMRNSWDCKAHQMIVDFGPLGCPVSSGHGHADLLSLQCSCWGENFLVDPGTYCYTADPVWRDHFRSSNAHSTLIIDGQNQAIPKAAFSWHSRPEACLNQCHALPEYSIVDASHTAYVNAEAPITHRRRVLFIEQRYWLVIDDVIGLGEHDIDLRYQFAPLSVVQTDNSTVCAQGLNSKLQLRVLGSSETHCAIFTGSDFPRLGWYSQNYGQRVPAPLVSFSSNRKLPLRLATLIYPSNPEPQFSFEKAVRKAETLLGGLSPVVQS</sequence>
<dbReference type="PANTHER" id="PTHR39210:SF1">
    <property type="entry name" value="HEPARIN-SULFATE LYASE"/>
    <property type="match status" value="1"/>
</dbReference>
<feature type="domain" description="Heparinase II/III-like C-terminal" evidence="5">
    <location>
        <begin position="444"/>
        <end position="672"/>
    </location>
</feature>
<evidence type="ECO:0000256" key="1">
    <source>
        <dbReference type="ARBA" id="ARBA00004418"/>
    </source>
</evidence>
<evidence type="ECO:0000256" key="4">
    <source>
        <dbReference type="ARBA" id="ARBA00023239"/>
    </source>
</evidence>
<dbReference type="GO" id="GO:0016829">
    <property type="term" value="F:lyase activity"/>
    <property type="evidence" value="ECO:0007669"/>
    <property type="project" value="UniProtKB-KW"/>
</dbReference>
<dbReference type="SUPFAM" id="SSF48230">
    <property type="entry name" value="Chondroitin AC/alginate lyase"/>
    <property type="match status" value="1"/>
</dbReference>
<reference evidence="7 8" key="1">
    <citation type="submission" date="2020-08" db="EMBL/GenBank/DDBJ databases">
        <title>Genomic Encyclopedia of Type Strains, Phase III (KMG-III): the genomes of soil and plant-associated and newly described type strains.</title>
        <authorList>
            <person name="Whitman W."/>
        </authorList>
    </citation>
    <scope>NUCLEOTIDE SEQUENCE [LARGE SCALE GENOMIC DNA]</scope>
    <source>
        <strain evidence="7 8">CECT 8654</strain>
    </source>
</reference>
<evidence type="ECO:0008006" key="9">
    <source>
        <dbReference type="Google" id="ProtNLM"/>
    </source>
</evidence>
<evidence type="ECO:0000259" key="5">
    <source>
        <dbReference type="Pfam" id="PF07940"/>
    </source>
</evidence>
<comment type="caution">
    <text evidence="7">The sequence shown here is derived from an EMBL/GenBank/DDBJ whole genome shotgun (WGS) entry which is preliminary data.</text>
</comment>
<dbReference type="InterPro" id="IPR008929">
    <property type="entry name" value="Chondroitin_lyas"/>
</dbReference>
<feature type="domain" description="Heparin-sulfate lyase N-terminal" evidence="6">
    <location>
        <begin position="83"/>
        <end position="383"/>
    </location>
</feature>
<dbReference type="RefSeq" id="WP_183410590.1">
    <property type="nucleotide sequence ID" value="NZ_JACHWY010000002.1"/>
</dbReference>